<evidence type="ECO:0000313" key="4">
    <source>
        <dbReference type="Proteomes" id="UP000316770"/>
    </source>
</evidence>
<dbReference type="Gene3D" id="2.120.10.10">
    <property type="match status" value="2"/>
</dbReference>
<dbReference type="SUPFAM" id="SSF50939">
    <property type="entry name" value="Sialidases"/>
    <property type="match status" value="1"/>
</dbReference>
<feature type="signal peptide" evidence="1">
    <location>
        <begin position="1"/>
        <end position="25"/>
    </location>
</feature>
<reference evidence="3 4" key="1">
    <citation type="submission" date="2019-02" db="EMBL/GenBank/DDBJ databases">
        <title>Deep-cultivation of Planctomycetes and their phenomic and genomic characterization uncovers novel biology.</title>
        <authorList>
            <person name="Wiegand S."/>
            <person name="Jogler M."/>
            <person name="Boedeker C."/>
            <person name="Pinto D."/>
            <person name="Vollmers J."/>
            <person name="Rivas-Marin E."/>
            <person name="Kohn T."/>
            <person name="Peeters S.H."/>
            <person name="Heuer A."/>
            <person name="Rast P."/>
            <person name="Oberbeckmann S."/>
            <person name="Bunk B."/>
            <person name="Jeske O."/>
            <person name="Meyerdierks A."/>
            <person name="Storesund J.E."/>
            <person name="Kallscheuer N."/>
            <person name="Luecker S."/>
            <person name="Lage O.M."/>
            <person name="Pohl T."/>
            <person name="Merkel B.J."/>
            <person name="Hornburger P."/>
            <person name="Mueller R.-W."/>
            <person name="Bruemmer F."/>
            <person name="Labrenz M."/>
            <person name="Spormann A.M."/>
            <person name="Op den Camp H."/>
            <person name="Overmann J."/>
            <person name="Amann R."/>
            <person name="Jetten M.S.M."/>
            <person name="Mascher T."/>
            <person name="Medema M.H."/>
            <person name="Devos D.P."/>
            <person name="Kaster A.-K."/>
            <person name="Ovreas L."/>
            <person name="Rohde M."/>
            <person name="Galperin M.Y."/>
            <person name="Jogler C."/>
        </authorList>
    </citation>
    <scope>NUCLEOTIDE SEQUENCE [LARGE SCALE GENOMIC DNA]</scope>
    <source>
        <strain evidence="3 4">Mal33</strain>
    </source>
</reference>
<feature type="domain" description="Sialidase" evidence="2">
    <location>
        <begin position="200"/>
        <end position="287"/>
    </location>
</feature>
<proteinExistence type="predicted"/>
<dbReference type="Pfam" id="PF13088">
    <property type="entry name" value="BNR_2"/>
    <property type="match status" value="1"/>
</dbReference>
<dbReference type="RefSeq" id="WP_145290459.1">
    <property type="nucleotide sequence ID" value="NZ_CP036318.1"/>
</dbReference>
<evidence type="ECO:0000313" key="3">
    <source>
        <dbReference type="EMBL" id="QDV59213.1"/>
    </source>
</evidence>
<dbReference type="CDD" id="cd15482">
    <property type="entry name" value="Sialidase_non-viral"/>
    <property type="match status" value="1"/>
</dbReference>
<dbReference type="EMBL" id="CP036318">
    <property type="protein sequence ID" value="QDV59213.1"/>
    <property type="molecule type" value="Genomic_DNA"/>
</dbReference>
<dbReference type="AlphaFoldDB" id="A0A518J1J4"/>
<evidence type="ECO:0000256" key="1">
    <source>
        <dbReference type="SAM" id="SignalP"/>
    </source>
</evidence>
<keyword evidence="4" id="KW-1185">Reference proteome</keyword>
<dbReference type="InterPro" id="IPR002860">
    <property type="entry name" value="BNR_rpt"/>
</dbReference>
<dbReference type="InterPro" id="IPR036278">
    <property type="entry name" value="Sialidase_sf"/>
</dbReference>
<dbReference type="Pfam" id="PF02012">
    <property type="entry name" value="BNR"/>
    <property type="match status" value="1"/>
</dbReference>
<keyword evidence="1" id="KW-0732">Signal</keyword>
<gene>
    <name evidence="3" type="ORF">Mal33_52410</name>
</gene>
<dbReference type="InterPro" id="IPR011040">
    <property type="entry name" value="Sialidase"/>
</dbReference>
<protein>
    <submittedName>
        <fullName evidence="3">BNR/Asp-box repeat protein</fullName>
    </submittedName>
</protein>
<sequence precursor="true">MRKWNISSAACVGTVVAWLCSVAVAGDSIPTVDISSESDRHSFVARGTTEVYQGHPCTVLLPDGKTMFCAWSINHAGFLGPLSRSDDGGKTWSQPLAVPGNWRQVTKTTPTLHRLVDPEGVARLFVFGGCDFPGRLRQAYSEDNGKTWTPMRDTGLAAECAPKTVMAFDDGKRLVMWCDRRGPFAANQPHADPYIWQAESLDGGLTWSPEQPVLKTESRWGQPAVVRSPDGNQLLMLLRNEESHSLFSVSDDDGKTWAPVRPLPATLTGHRHKILYAPDGRLVVVMRNKDAESQSHGHFVAWVGTYDDILAGRDGQYRIKLLHSHARWDCGYSGFELLSDGTFVATTYIKYKPGPEKHSVVTTRFKITETDHKLADAKKLVQ</sequence>
<name>A0A518J1J4_9BACT</name>
<dbReference type="PANTHER" id="PTHR43752:SF2">
    <property type="entry name" value="BNR_ASP-BOX REPEAT FAMILY PROTEIN"/>
    <property type="match status" value="1"/>
</dbReference>
<feature type="chain" id="PRO_5021978177" evidence="1">
    <location>
        <begin position="26"/>
        <end position="382"/>
    </location>
</feature>
<evidence type="ECO:0000259" key="2">
    <source>
        <dbReference type="Pfam" id="PF13088"/>
    </source>
</evidence>
<dbReference type="PANTHER" id="PTHR43752">
    <property type="entry name" value="BNR/ASP-BOX REPEAT FAMILY PROTEIN"/>
    <property type="match status" value="1"/>
</dbReference>
<accession>A0A518J1J4</accession>
<dbReference type="Proteomes" id="UP000316770">
    <property type="component" value="Chromosome"/>
</dbReference>
<organism evidence="3 4">
    <name type="scientific">Rosistilla oblonga</name>
    <dbReference type="NCBI Taxonomy" id="2527990"/>
    <lineage>
        <taxon>Bacteria</taxon>
        <taxon>Pseudomonadati</taxon>
        <taxon>Planctomycetota</taxon>
        <taxon>Planctomycetia</taxon>
        <taxon>Pirellulales</taxon>
        <taxon>Pirellulaceae</taxon>
        <taxon>Rosistilla</taxon>
    </lineage>
</organism>